<evidence type="ECO:0000313" key="2">
    <source>
        <dbReference type="Proteomes" id="UP001386437"/>
    </source>
</evidence>
<dbReference type="EMBL" id="JACFYJ010000131">
    <property type="protein sequence ID" value="MEI6002766.1"/>
    <property type="molecule type" value="Genomic_DNA"/>
</dbReference>
<evidence type="ECO:0008006" key="3">
    <source>
        <dbReference type="Google" id="ProtNLM"/>
    </source>
</evidence>
<dbReference type="RefSeq" id="WP_336602370.1">
    <property type="nucleotide sequence ID" value="NZ_JACFYJ010000131.1"/>
</dbReference>
<protein>
    <recommendedName>
        <fullName evidence="3">NACHT domain-containing protein</fullName>
    </recommendedName>
</protein>
<dbReference type="SUPFAM" id="SSF52540">
    <property type="entry name" value="P-loop containing nucleoside triphosphate hydrolases"/>
    <property type="match status" value="1"/>
</dbReference>
<dbReference type="InterPro" id="IPR027417">
    <property type="entry name" value="P-loop_NTPase"/>
</dbReference>
<evidence type="ECO:0000313" key="1">
    <source>
        <dbReference type="EMBL" id="MEI6002766.1"/>
    </source>
</evidence>
<sequence length="1565" mass="171857">MSTQALNQITVHCGAHVEIGQLIQTVYLNRSFVARDYDIAMSRFVADRLAADFTGREACLAALDAWAADARAAPNLLLLGAAARGKSTLLTQWVSRRADTANVILLAISQTYGIDRELDFFPALARALSVTFAELGRAPEEPEACRAFAHRALYALAAGHAPLLLVIDGLDEADEWVLGPAMFPVRPAGSPIRIVVSAREQADDPQGARYLMELGWTYCAESISLPLLEEKAVLALLRSASGAVGGSVLDRYVRVAGGDPLVAGLLAAELRQGNATLCDNVMRRTNDALARVLRAWLDGLFQRIEAHERATAGQLLGVLCVGRAAMTRRDLRIVMNVPESLVDRALHEARALISGDALHGYVLGHQRLAEALAPMLAFDRQALDEGFRRLIDDALTHARDGYPEDASLYALTHAQAHLRLEAATGAQLMQLLSASWLRAVRERTGSIAAFLHLAAHLCDQARHANAQGALRGRLLVAAMAELLGILWRVSAIEFDALAKPRLLETDTWAERELEALRLAYRPPAAGAFPEPPSFDTKLLTRLCEVRHHIVPTSVPLWREIVNLAMERELRDLSTYGFGNGEAVIALVEQLAPDFDAVAFVQGISAPEARIEGLLYLIDCRDPGSRDAWVAQIRASLTQRKSSGLRAWGLVELAARGYASFDEALAQCLDFAAQGYNETGKAASWLIRLIESELARRDDTGWLDALFERIAASVDDEQWTKLSEVLALFLLHGTAAQRERVMPSLFRLGYWHKIYTALELAAPTWDAGTVRTFDALCRNRSSAHTQAGDPRDTPQVIHAETILLPAIADMGDDTLWLARAFAIIATGAAGEARYLAAARALQCVAHVDLSHTDDTLRRSLYRAWCQLAREVQATAPTDACADASTNALTDAGPDVIPHVLADSLADAIPDVQTLERCFRETITRYERELRAPWRGWEWQHDGSEDPEEIARALCAHVDTWGERALRQSSLDYLPDVALQAALKHTQHVRDRDLRYALEVALTRVLQKRLGPRADERAAKLVLALCELVLASKAPNVDSAACALEMALQAGENGYRALGAIRVPTPWSVPAPLESALRAVLDAWRAIGLRHPDTPFPAHVAARLDGWVPPDETFIDSHELCEFVGATTDPTLHAQREAALLGRIEATSPGTPALRILRHAAGVIATVQDSRHWAEIIMGSDTQPEGGDEALAGWLLDCAYRARTFVSHDIQAAAFASIGRRVSDVTDPLCRARILHAIDQSLGPAEMEAFRTFVSELRRQGEVATSQDERVEPLLPLLLAHLPEEDVQAVVDGWIAQADEDNFHYRAQGLGEHLEPRHVRVLMPHALASLTFTGRSWEAAAFFARLPGSECEAVFAQWVAWLSHAGSPEDMRRFVRASAAFAPKRFAYDQIVWILENEEHALWESDASSLLERLGMPELTGLRPRMIQMVREEGFTSLVSSFVHRLPPLEALDYVAALRERGLMWQANAALEIVAHNHVAALSRRDIAALLDGQPDERLLNELSLAPAASLVEKDRIWAAMAQPLHGSTSLPDAISHMMQMLELHHRMGGHDEALAAHILDVATLFY</sequence>
<reference evidence="1 2" key="1">
    <citation type="journal article" date="2022" name="Arch. Microbiol.">
        <title>Paraburkholderia bengalensis sp. nov. isolated from roots of Oryza sativa, IR64.</title>
        <authorList>
            <person name="Nag P."/>
            <person name="Mondal N."/>
            <person name="Sarkar J."/>
            <person name="Das S."/>
        </authorList>
    </citation>
    <scope>NUCLEOTIDE SEQUENCE [LARGE SCALE GENOMIC DNA]</scope>
    <source>
        <strain evidence="1 2">IR64_4_BI</strain>
    </source>
</reference>
<gene>
    <name evidence="1" type="ORF">H3V53_38425</name>
</gene>
<keyword evidence="2" id="KW-1185">Reference proteome</keyword>
<dbReference type="Gene3D" id="3.40.50.300">
    <property type="entry name" value="P-loop containing nucleotide triphosphate hydrolases"/>
    <property type="match status" value="1"/>
</dbReference>
<dbReference type="Proteomes" id="UP001386437">
    <property type="component" value="Unassembled WGS sequence"/>
</dbReference>
<comment type="caution">
    <text evidence="1">The sequence shown here is derived from an EMBL/GenBank/DDBJ whole genome shotgun (WGS) entry which is preliminary data.</text>
</comment>
<accession>A0ABU8J4I3</accession>
<organism evidence="1 2">
    <name type="scientific">Paraburkholderia bengalensis</name>
    <dbReference type="NCBI Taxonomy" id="2747562"/>
    <lineage>
        <taxon>Bacteria</taxon>
        <taxon>Pseudomonadati</taxon>
        <taxon>Pseudomonadota</taxon>
        <taxon>Betaproteobacteria</taxon>
        <taxon>Burkholderiales</taxon>
        <taxon>Burkholderiaceae</taxon>
        <taxon>Paraburkholderia</taxon>
    </lineage>
</organism>
<proteinExistence type="predicted"/>
<name>A0ABU8J4I3_9BURK</name>